<evidence type="ECO:0008006" key="5">
    <source>
        <dbReference type="Google" id="ProtNLM"/>
    </source>
</evidence>
<dbReference type="KEGG" id="lamb:KBB96_14225"/>
<evidence type="ECO:0000256" key="1">
    <source>
        <dbReference type="SAM" id="MobiDB-lite"/>
    </source>
</evidence>
<evidence type="ECO:0000313" key="3">
    <source>
        <dbReference type="EMBL" id="QUE50020.1"/>
    </source>
</evidence>
<keyword evidence="4" id="KW-1185">Reference proteome</keyword>
<feature type="compositionally biased region" description="Low complexity" evidence="1">
    <location>
        <begin position="197"/>
        <end position="215"/>
    </location>
</feature>
<keyword evidence="2" id="KW-0732">Signal</keyword>
<accession>A0A975G827</accession>
<dbReference type="Proteomes" id="UP000676169">
    <property type="component" value="Chromosome"/>
</dbReference>
<feature type="signal peptide" evidence="2">
    <location>
        <begin position="1"/>
        <end position="19"/>
    </location>
</feature>
<feature type="region of interest" description="Disordered" evidence="1">
    <location>
        <begin position="147"/>
        <end position="215"/>
    </location>
</feature>
<sequence>MNYRLLLPVAAAFSVVSCATLNRPLSSGGDFDPLTAPGSIKKSDPGMSGGGSFSPGQFVTAVTDNTAFFKQRPRGEADADKLLKLGTRMKVVASDGAYLKVELDSGEVGYVASVLVSDPAAPAAGLPGAPGEVQVYPPLGPLKPVDQSLPVIPPGEAPPSGAVPTVIDPAAAPNEVPVPAPTDVKPPSEGTPAAESKPAGETKPPAEAPEKPAGN</sequence>
<gene>
    <name evidence="3" type="ORF">KBB96_14225</name>
</gene>
<evidence type="ECO:0000313" key="4">
    <source>
        <dbReference type="Proteomes" id="UP000676169"/>
    </source>
</evidence>
<proteinExistence type="predicted"/>
<protein>
    <recommendedName>
        <fullName evidence="5">SH3 domain-containing protein</fullName>
    </recommendedName>
</protein>
<dbReference type="RefSeq" id="WP_211630109.1">
    <property type="nucleotide sequence ID" value="NZ_CP073100.1"/>
</dbReference>
<dbReference type="EMBL" id="CP073100">
    <property type="protein sequence ID" value="QUE50020.1"/>
    <property type="molecule type" value="Genomic_DNA"/>
</dbReference>
<feature type="chain" id="PRO_5037363464" description="SH3 domain-containing protein" evidence="2">
    <location>
        <begin position="20"/>
        <end position="215"/>
    </location>
</feature>
<dbReference type="PROSITE" id="PS51257">
    <property type="entry name" value="PROKAR_LIPOPROTEIN"/>
    <property type="match status" value="1"/>
</dbReference>
<name>A0A975G827_9BACT</name>
<organism evidence="3 4">
    <name type="scientific">Luteolibacter ambystomatis</name>
    <dbReference type="NCBI Taxonomy" id="2824561"/>
    <lineage>
        <taxon>Bacteria</taxon>
        <taxon>Pseudomonadati</taxon>
        <taxon>Verrucomicrobiota</taxon>
        <taxon>Verrucomicrobiia</taxon>
        <taxon>Verrucomicrobiales</taxon>
        <taxon>Verrucomicrobiaceae</taxon>
        <taxon>Luteolibacter</taxon>
    </lineage>
</organism>
<reference evidence="3" key="1">
    <citation type="submission" date="2021-04" db="EMBL/GenBank/DDBJ databases">
        <title>Luteolibacter sp. 32A isolated from the skin of an Anderson's salamander (Ambystoma andersonii).</title>
        <authorList>
            <person name="Spergser J."/>
            <person name="Busse H.-J."/>
        </authorList>
    </citation>
    <scope>NUCLEOTIDE SEQUENCE</scope>
    <source>
        <strain evidence="3">32A</strain>
    </source>
</reference>
<evidence type="ECO:0000256" key="2">
    <source>
        <dbReference type="SAM" id="SignalP"/>
    </source>
</evidence>
<dbReference type="AlphaFoldDB" id="A0A975G827"/>